<comment type="similarity">
    <text evidence="1">Belongs to the short-chain dehydrogenases/reductases (SDR) family.</text>
</comment>
<gene>
    <name evidence="3" type="ORF">R4315_13080</name>
</gene>
<accession>A0AAE5A6F3</accession>
<dbReference type="InterPro" id="IPR002347">
    <property type="entry name" value="SDR_fam"/>
</dbReference>
<dbReference type="Gene3D" id="3.40.50.720">
    <property type="entry name" value="NAD(P)-binding Rossmann-like Domain"/>
    <property type="match status" value="1"/>
</dbReference>
<evidence type="ECO:0000256" key="1">
    <source>
        <dbReference type="ARBA" id="ARBA00006484"/>
    </source>
</evidence>
<dbReference type="EMBL" id="JAWLUP010000026">
    <property type="protein sequence ID" value="MDV7265476.1"/>
    <property type="molecule type" value="Genomic_DNA"/>
</dbReference>
<evidence type="ECO:0000313" key="3">
    <source>
        <dbReference type="EMBL" id="MDV7265476.1"/>
    </source>
</evidence>
<protein>
    <submittedName>
        <fullName evidence="3">SDR family oxidoreductase</fullName>
        <ecNumber evidence="3">1.-.-.-</ecNumber>
    </submittedName>
</protein>
<comment type="caution">
    <text evidence="3">The sequence shown here is derived from an EMBL/GenBank/DDBJ whole genome shotgun (WGS) entry which is preliminary data.</text>
</comment>
<dbReference type="Proteomes" id="UP001185863">
    <property type="component" value="Unassembled WGS sequence"/>
</dbReference>
<reference evidence="3" key="1">
    <citation type="submission" date="2023-10" db="EMBL/GenBank/DDBJ databases">
        <title>Development of a sustainable strategy for remediation of hydrocarbon-contaminated territories based on the waste exchange concept.</title>
        <authorList>
            <person name="Krivoruchko A."/>
        </authorList>
    </citation>
    <scope>NUCLEOTIDE SEQUENCE</scope>
    <source>
        <strain evidence="3">IEGM 68</strain>
    </source>
</reference>
<dbReference type="CDD" id="cd05233">
    <property type="entry name" value="SDR_c"/>
    <property type="match status" value="1"/>
</dbReference>
<keyword evidence="2 3" id="KW-0560">Oxidoreductase</keyword>
<evidence type="ECO:0000256" key="2">
    <source>
        <dbReference type="ARBA" id="ARBA00023002"/>
    </source>
</evidence>
<dbReference type="PANTHER" id="PTHR42760">
    <property type="entry name" value="SHORT-CHAIN DEHYDROGENASES/REDUCTASES FAMILY MEMBER"/>
    <property type="match status" value="1"/>
</dbReference>
<dbReference type="Pfam" id="PF13561">
    <property type="entry name" value="adh_short_C2"/>
    <property type="match status" value="1"/>
</dbReference>
<dbReference type="InterPro" id="IPR036291">
    <property type="entry name" value="NAD(P)-bd_dom_sf"/>
</dbReference>
<dbReference type="PRINTS" id="PR00081">
    <property type="entry name" value="GDHRDH"/>
</dbReference>
<dbReference type="FunFam" id="3.40.50.720:FF:000084">
    <property type="entry name" value="Short-chain dehydrogenase reductase"/>
    <property type="match status" value="1"/>
</dbReference>
<dbReference type="AlphaFoldDB" id="A0AAE5A6F3"/>
<proteinExistence type="inferred from homology"/>
<dbReference type="PRINTS" id="PR00080">
    <property type="entry name" value="SDRFAMILY"/>
</dbReference>
<dbReference type="EC" id="1.-.-.-" evidence="3"/>
<dbReference type="SUPFAM" id="SSF51735">
    <property type="entry name" value="NAD(P)-binding Rossmann-fold domains"/>
    <property type="match status" value="1"/>
</dbReference>
<evidence type="ECO:0000313" key="4">
    <source>
        <dbReference type="Proteomes" id="UP001185863"/>
    </source>
</evidence>
<dbReference type="GO" id="GO:0030497">
    <property type="term" value="P:fatty acid elongation"/>
    <property type="evidence" value="ECO:0007669"/>
    <property type="project" value="TreeGrafter"/>
</dbReference>
<sequence length="265" mass="27842">MSITPNEGNSAMSGLDGRVALVTGAAGAGIGKAIATRLAADGATVVVTDSHERRLEAAVAEIRENTRGNVVGHVLDVGDRDRIVAVTDAVLAEIGPIAILVNNAAVNVMGPIFDYDPADWDRVLNVNLTGPWMLSRQVMRQMRDAGIPGVILNVSTYAPDVGGEGIEAPYAVSKGGLNVLTRSCAHEGGPYGIRANTLSMGMVTGTRFTDALHSDMQAREREKSPLGRLSHVDDIAEAAAFLISDRAKNITGETVNVAAGTHMRY</sequence>
<dbReference type="PANTHER" id="PTHR42760:SF40">
    <property type="entry name" value="3-OXOACYL-[ACYL-CARRIER-PROTEIN] REDUCTASE, CHLOROPLASTIC"/>
    <property type="match status" value="1"/>
</dbReference>
<organism evidence="3 4">
    <name type="scientific">Rhodococcus oxybenzonivorans</name>
    <dbReference type="NCBI Taxonomy" id="1990687"/>
    <lineage>
        <taxon>Bacteria</taxon>
        <taxon>Bacillati</taxon>
        <taxon>Actinomycetota</taxon>
        <taxon>Actinomycetes</taxon>
        <taxon>Mycobacteriales</taxon>
        <taxon>Nocardiaceae</taxon>
        <taxon>Rhodococcus</taxon>
    </lineage>
</organism>
<name>A0AAE5A6F3_9NOCA</name>
<dbReference type="GO" id="GO:0016616">
    <property type="term" value="F:oxidoreductase activity, acting on the CH-OH group of donors, NAD or NADP as acceptor"/>
    <property type="evidence" value="ECO:0007669"/>
    <property type="project" value="TreeGrafter"/>
</dbReference>
<dbReference type="RefSeq" id="WP_317769036.1">
    <property type="nucleotide sequence ID" value="NZ_JAWLUP010000026.1"/>
</dbReference>